<evidence type="ECO:0000313" key="13">
    <source>
        <dbReference type="EnsemblPlants" id="PAC:32944782.CDS.1"/>
    </source>
</evidence>
<evidence type="ECO:0000256" key="7">
    <source>
        <dbReference type="ARBA" id="ARBA00023136"/>
    </source>
</evidence>
<dbReference type="EMBL" id="ABEU02000003">
    <property type="protein sequence ID" value="PNR58169.1"/>
    <property type="molecule type" value="Genomic_DNA"/>
</dbReference>
<keyword evidence="10" id="KW-0378">Hydrolase</keyword>
<organism evidence="12">
    <name type="scientific">Physcomitrium patens</name>
    <name type="common">Spreading-leaved earth moss</name>
    <name type="synonym">Physcomitrella patens</name>
    <dbReference type="NCBI Taxonomy" id="3218"/>
    <lineage>
        <taxon>Eukaryota</taxon>
        <taxon>Viridiplantae</taxon>
        <taxon>Streptophyta</taxon>
        <taxon>Embryophyta</taxon>
        <taxon>Bryophyta</taxon>
        <taxon>Bryophytina</taxon>
        <taxon>Bryopsida</taxon>
        <taxon>Funariidae</taxon>
        <taxon>Funariales</taxon>
        <taxon>Funariaceae</taxon>
        <taxon>Physcomitrium</taxon>
    </lineage>
</organism>
<keyword evidence="5 10" id="KW-1133">Transmembrane helix</keyword>
<evidence type="ECO:0000256" key="9">
    <source>
        <dbReference type="ARBA" id="ARBA00062638"/>
    </source>
</evidence>
<feature type="transmembrane region" description="Helical" evidence="10">
    <location>
        <begin position="66"/>
        <end position="90"/>
    </location>
</feature>
<gene>
    <name evidence="13" type="primary">LOC112280619</name>
    <name evidence="12" type="ORF">PHYPA_005164</name>
</gene>
<feature type="transmembrane region" description="Helical" evidence="10">
    <location>
        <begin position="129"/>
        <end position="149"/>
    </location>
</feature>
<feature type="transmembrane region" description="Helical" evidence="10">
    <location>
        <begin position="418"/>
        <end position="438"/>
    </location>
</feature>
<keyword evidence="2 10" id="KW-0812">Transmembrane</keyword>
<dbReference type="Gramene" id="Pp3c3_30410V3.1">
    <property type="protein sequence ID" value="PAC:32944782.CDS.1"/>
    <property type="gene ID" value="Pp3c3_30410"/>
</dbReference>
<dbReference type="InterPro" id="IPR001108">
    <property type="entry name" value="Peptidase_A22A"/>
</dbReference>
<feature type="compositionally biased region" description="Basic residues" evidence="11">
    <location>
        <begin position="248"/>
        <end position="257"/>
    </location>
</feature>
<dbReference type="FunFam" id="1.10.472.100:FF:000002">
    <property type="entry name" value="Presenilin"/>
    <property type="match status" value="1"/>
</dbReference>
<feature type="compositionally biased region" description="Polar residues" evidence="11">
    <location>
        <begin position="272"/>
        <end position="296"/>
    </location>
</feature>
<feature type="region of interest" description="Disordered" evidence="11">
    <location>
        <begin position="343"/>
        <end position="384"/>
    </location>
</feature>
<proteinExistence type="inferred from homology"/>
<dbReference type="Proteomes" id="UP000006727">
    <property type="component" value="Chromosome 3"/>
</dbReference>
<evidence type="ECO:0000256" key="6">
    <source>
        <dbReference type="ARBA" id="ARBA00023034"/>
    </source>
</evidence>
<keyword evidence="7 10" id="KW-0472">Membrane</keyword>
<keyword evidence="14" id="KW-1185">Reference proteome</keyword>
<dbReference type="EnsemblPlants" id="Pp3c3_30410V3.2">
    <property type="protein sequence ID" value="PAC:32944783.CDS.1"/>
    <property type="gene ID" value="Pp3c3_30410"/>
</dbReference>
<evidence type="ECO:0000256" key="2">
    <source>
        <dbReference type="ARBA" id="ARBA00022692"/>
    </source>
</evidence>
<dbReference type="EC" id="3.4.23.-" evidence="10"/>
<evidence type="ECO:0000313" key="14">
    <source>
        <dbReference type="Proteomes" id="UP000006727"/>
    </source>
</evidence>
<evidence type="ECO:0000256" key="1">
    <source>
        <dbReference type="ARBA" id="ARBA00008604"/>
    </source>
</evidence>
<dbReference type="SMART" id="SM00730">
    <property type="entry name" value="PSN"/>
    <property type="match status" value="1"/>
</dbReference>
<dbReference type="GO" id="GO:0016485">
    <property type="term" value="P:protein processing"/>
    <property type="evidence" value="ECO:0007669"/>
    <property type="project" value="InterPro"/>
</dbReference>
<keyword evidence="10" id="KW-0645">Protease</keyword>
<dbReference type="InterPro" id="IPR042524">
    <property type="entry name" value="Presenilin_C"/>
</dbReference>
<dbReference type="GO" id="GO:0000139">
    <property type="term" value="C:Golgi membrane"/>
    <property type="evidence" value="ECO:0007669"/>
    <property type="project" value="UniProtKB-SubCell"/>
</dbReference>
<reference evidence="13" key="3">
    <citation type="submission" date="2020-12" db="UniProtKB">
        <authorList>
            <consortium name="EnsemblPlants"/>
        </authorList>
    </citation>
    <scope>IDENTIFICATION</scope>
</reference>
<keyword evidence="4 10" id="KW-0914">Notch signaling pathway</keyword>
<evidence type="ECO:0000313" key="12">
    <source>
        <dbReference type="EMBL" id="PNR58169.1"/>
    </source>
</evidence>
<comment type="function">
    <text evidence="8 10">Probable subunit of the gamma-secretase complex, an endoprotease complex that catalyzes the intramembrane cleavage of integral membrane proteins such as Notch receptors.</text>
</comment>
<reference evidence="12 14" key="2">
    <citation type="journal article" date="2018" name="Plant J.">
        <title>The Physcomitrella patens chromosome-scale assembly reveals moss genome structure and evolution.</title>
        <authorList>
            <person name="Lang D."/>
            <person name="Ullrich K.K."/>
            <person name="Murat F."/>
            <person name="Fuchs J."/>
            <person name="Jenkins J."/>
            <person name="Haas F.B."/>
            <person name="Piednoel M."/>
            <person name="Gundlach H."/>
            <person name="Van Bel M."/>
            <person name="Meyberg R."/>
            <person name="Vives C."/>
            <person name="Morata J."/>
            <person name="Symeonidi A."/>
            <person name="Hiss M."/>
            <person name="Muchero W."/>
            <person name="Kamisugi Y."/>
            <person name="Saleh O."/>
            <person name="Blanc G."/>
            <person name="Decker E.L."/>
            <person name="van Gessel N."/>
            <person name="Grimwood J."/>
            <person name="Hayes R.D."/>
            <person name="Graham S.W."/>
            <person name="Gunter L.E."/>
            <person name="McDaniel S.F."/>
            <person name="Hoernstein S.N.W."/>
            <person name="Larsson A."/>
            <person name="Li F.W."/>
            <person name="Perroud P.F."/>
            <person name="Phillips J."/>
            <person name="Ranjan P."/>
            <person name="Rokshar D.S."/>
            <person name="Rothfels C.J."/>
            <person name="Schneider L."/>
            <person name="Shu S."/>
            <person name="Stevenson D.W."/>
            <person name="Thummler F."/>
            <person name="Tillich M."/>
            <person name="Villarreal Aguilar J.C."/>
            <person name="Widiez T."/>
            <person name="Wong G.K."/>
            <person name="Wymore A."/>
            <person name="Zhang Y."/>
            <person name="Zimmer A.D."/>
            <person name="Quatrano R.S."/>
            <person name="Mayer K.F.X."/>
            <person name="Goodstein D."/>
            <person name="Casacuberta J.M."/>
            <person name="Vandepoele K."/>
            <person name="Reski R."/>
            <person name="Cuming A.C."/>
            <person name="Tuskan G.A."/>
            <person name="Maumus F."/>
            <person name="Salse J."/>
            <person name="Schmutz J."/>
            <person name="Rensing S.A."/>
        </authorList>
    </citation>
    <scope>NUCLEOTIDE SEQUENCE [LARGE SCALE GENOMIC DNA]</scope>
    <source>
        <strain evidence="13 14">cv. Gransden 2004</strain>
    </source>
</reference>
<dbReference type="GO" id="GO:0004175">
    <property type="term" value="F:endopeptidase activity"/>
    <property type="evidence" value="ECO:0000318"/>
    <property type="project" value="GO_Central"/>
</dbReference>
<dbReference type="RefSeq" id="XP_024372052.1">
    <property type="nucleotide sequence ID" value="XM_024516284.2"/>
</dbReference>
<accession>A9S846</accession>
<dbReference type="GO" id="GO:0070765">
    <property type="term" value="C:gamma-secretase complex"/>
    <property type="evidence" value="ECO:0000318"/>
    <property type="project" value="GO_Central"/>
</dbReference>
<dbReference type="eggNOG" id="KOG2736">
    <property type="taxonomic scope" value="Eukaryota"/>
</dbReference>
<dbReference type="AlphaFoldDB" id="A9S846"/>
<evidence type="ECO:0000256" key="5">
    <source>
        <dbReference type="ARBA" id="ARBA00022989"/>
    </source>
</evidence>
<dbReference type="GO" id="GO:0007219">
    <property type="term" value="P:Notch signaling pathway"/>
    <property type="evidence" value="ECO:0007669"/>
    <property type="project" value="UniProtKB-KW"/>
</dbReference>
<dbReference type="STRING" id="3218.A9S846"/>
<feature type="transmembrane region" description="Helical" evidence="10">
    <location>
        <begin position="102"/>
        <end position="123"/>
    </location>
</feature>
<feature type="transmembrane region" description="Helical" evidence="10">
    <location>
        <begin position="444"/>
        <end position="463"/>
    </location>
</feature>
<dbReference type="PANTHER" id="PTHR10202:SF13">
    <property type="entry name" value="PRESENILIN HOMOLOG"/>
    <property type="match status" value="1"/>
</dbReference>
<evidence type="ECO:0000256" key="10">
    <source>
        <dbReference type="RuleBase" id="RU361148"/>
    </source>
</evidence>
<dbReference type="PaxDb" id="3218-PP1S55_148V6.1"/>
<keyword evidence="6 10" id="KW-0333">Golgi apparatus</keyword>
<sequence length="477" mass="51711">MEKGILDVVGGEIVGIVTPVSICMFLVVTLVHILDPRGEDAPVSNIAMMVYNEQASDSFSEKLGGALLNAIVFVVIVTLVTFMLVALFYYRCTRCLRVYMGISAFTVLAWMGGIVAVQIIKLYSIPIDVITFLICTINFASVGVAAVFFCRMPIMVTQGYLIVIGMLVAFWFTKLPEWTTWVLLLAMAAYDVVAVLTPRGPLNLLVELAIERDEDIPALIYEARPTVSGRMQMPPSPAQMGSDAERPRVRRWNRRASRSSNPSPDTELGESPMSSGNASQRDSTLTAAVDDSQNLITGPPTEPEVGIIGSRLISSTGEGGALHAVSIILHENSHMDDDTVPLVQQQTNSPSSPATLGRSEAEFDHRSRPMNGATQHSEDGDEETGIGLSGAIKLGLGDFVFYSVLVGRAAMYDLMTVYACYLAIVAGLGATLILLAVWQRALPALPISISLGVIFYFLARLVMDPFVLDMSTNLVFF</sequence>
<dbReference type="HOGENOM" id="CLU_022975_2_0_1"/>
<keyword evidence="3 10" id="KW-0256">Endoplasmic reticulum</keyword>
<comment type="similarity">
    <text evidence="1 10">Belongs to the peptidase A22A family.</text>
</comment>
<dbReference type="OMA" id="LICTINF"/>
<dbReference type="OrthoDB" id="20287at2759"/>
<feature type="region of interest" description="Disordered" evidence="11">
    <location>
        <begin position="228"/>
        <end position="305"/>
    </location>
</feature>
<feature type="compositionally biased region" description="Polar residues" evidence="11">
    <location>
        <begin position="343"/>
        <end position="354"/>
    </location>
</feature>
<comment type="subcellular location">
    <subcellularLocation>
        <location evidence="10">Endoplasmic reticulum membrane</location>
        <topology evidence="10">Multi-pass membrane protein</topology>
    </subcellularLocation>
    <subcellularLocation>
        <location evidence="10">Golgi apparatus membrane</location>
        <topology evidence="10">Multi-pass membrane protein</topology>
    </subcellularLocation>
</comment>
<dbReference type="MEROPS" id="A22.A02"/>
<dbReference type="InterPro" id="IPR006639">
    <property type="entry name" value="Preselin/SPP"/>
</dbReference>
<dbReference type="GO" id="GO:0006509">
    <property type="term" value="P:membrane protein ectodomain proteolysis"/>
    <property type="evidence" value="ECO:0000318"/>
    <property type="project" value="GO_Central"/>
</dbReference>
<dbReference type="GeneID" id="112280619"/>
<dbReference type="GO" id="GO:0005789">
    <property type="term" value="C:endoplasmic reticulum membrane"/>
    <property type="evidence" value="ECO:0007669"/>
    <property type="project" value="UniProtKB-SubCell"/>
</dbReference>
<evidence type="ECO:0000256" key="11">
    <source>
        <dbReference type="SAM" id="MobiDB-lite"/>
    </source>
</evidence>
<evidence type="ECO:0000256" key="3">
    <source>
        <dbReference type="ARBA" id="ARBA00022824"/>
    </source>
</evidence>
<dbReference type="EnsemblPlants" id="Pp3c3_30410V3.1">
    <property type="protein sequence ID" value="PAC:32944782.CDS.1"/>
    <property type="gene ID" value="Pp3c3_30410"/>
</dbReference>
<dbReference type="KEGG" id="ppp:112280619"/>
<dbReference type="PRINTS" id="PR01072">
    <property type="entry name" value="PRESENILIN"/>
</dbReference>
<dbReference type="GO" id="GO:0042500">
    <property type="term" value="F:aspartic endopeptidase activity, intramembrane cleaving"/>
    <property type="evidence" value="ECO:0007669"/>
    <property type="project" value="InterPro"/>
</dbReference>
<feature type="transmembrane region" description="Helical" evidence="10">
    <location>
        <begin position="154"/>
        <end position="172"/>
    </location>
</feature>
<evidence type="ECO:0000256" key="4">
    <source>
        <dbReference type="ARBA" id="ARBA00022976"/>
    </source>
</evidence>
<feature type="transmembrane region" description="Helical" evidence="10">
    <location>
        <begin position="12"/>
        <end position="34"/>
    </location>
</feature>
<name>A9S846_PHYPA</name>
<comment type="domain">
    <text evidence="10">The PAL motif is required for normal active site conformation.</text>
</comment>
<reference evidence="12 14" key="1">
    <citation type="journal article" date="2008" name="Science">
        <title>The Physcomitrella genome reveals evolutionary insights into the conquest of land by plants.</title>
        <authorList>
            <person name="Rensing S."/>
            <person name="Lang D."/>
            <person name="Zimmer A."/>
            <person name="Terry A."/>
            <person name="Salamov A."/>
            <person name="Shapiro H."/>
            <person name="Nishiyama T."/>
            <person name="Perroud P.-F."/>
            <person name="Lindquist E."/>
            <person name="Kamisugi Y."/>
            <person name="Tanahashi T."/>
            <person name="Sakakibara K."/>
            <person name="Fujita T."/>
            <person name="Oishi K."/>
            <person name="Shin-I T."/>
            <person name="Kuroki Y."/>
            <person name="Toyoda A."/>
            <person name="Suzuki Y."/>
            <person name="Hashimoto A."/>
            <person name="Yamaguchi K."/>
            <person name="Sugano A."/>
            <person name="Kohara Y."/>
            <person name="Fujiyama A."/>
            <person name="Anterola A."/>
            <person name="Aoki S."/>
            <person name="Ashton N."/>
            <person name="Barbazuk W.B."/>
            <person name="Barker E."/>
            <person name="Bennetzen J."/>
            <person name="Bezanilla M."/>
            <person name="Blankenship R."/>
            <person name="Cho S.H."/>
            <person name="Dutcher S."/>
            <person name="Estelle M."/>
            <person name="Fawcett J.A."/>
            <person name="Gundlach H."/>
            <person name="Hanada K."/>
            <person name="Heyl A."/>
            <person name="Hicks K.A."/>
            <person name="Hugh J."/>
            <person name="Lohr M."/>
            <person name="Mayer K."/>
            <person name="Melkozernov A."/>
            <person name="Murata T."/>
            <person name="Nelson D."/>
            <person name="Pils B."/>
            <person name="Prigge M."/>
            <person name="Reiss B."/>
            <person name="Renner T."/>
            <person name="Rombauts S."/>
            <person name="Rushton P."/>
            <person name="Sanderfoot A."/>
            <person name="Schween G."/>
            <person name="Shiu S.-H."/>
            <person name="Stueber K."/>
            <person name="Theodoulou F.L."/>
            <person name="Tu H."/>
            <person name="Van de Peer Y."/>
            <person name="Verrier P.J."/>
            <person name="Waters E."/>
            <person name="Wood A."/>
            <person name="Yang L."/>
            <person name="Cove D."/>
            <person name="Cuming A."/>
            <person name="Hasebe M."/>
            <person name="Lucas S."/>
            <person name="Mishler D.B."/>
            <person name="Reski R."/>
            <person name="Grigoriev I."/>
            <person name="Quatrano R.S."/>
            <person name="Boore J.L."/>
        </authorList>
    </citation>
    <scope>NUCLEOTIDE SEQUENCE [LARGE SCALE GENOMIC DNA]</scope>
    <source>
        <strain evidence="13 14">cv. Gransden 2004</strain>
    </source>
</reference>
<dbReference type="Pfam" id="PF01080">
    <property type="entry name" value="Presenilin"/>
    <property type="match status" value="1"/>
</dbReference>
<dbReference type="FunCoup" id="A9S846">
    <property type="interactions" value="3722"/>
</dbReference>
<comment type="subunit">
    <text evidence="9">Homodimer. Probable component of the gamma-secretase complex, a complex composed of a presenilin homodimer, nicastrin, APH1 and PEN2.</text>
</comment>
<protein>
    <recommendedName>
        <fullName evidence="10">Presenilin</fullName>
        <ecNumber evidence="10">3.4.23.-</ecNumber>
    </recommendedName>
</protein>
<evidence type="ECO:0000256" key="8">
    <source>
        <dbReference type="ARBA" id="ARBA00059584"/>
    </source>
</evidence>
<dbReference type="Gene3D" id="1.10.472.100">
    <property type="entry name" value="Presenilin"/>
    <property type="match status" value="1"/>
</dbReference>
<dbReference type="PANTHER" id="PTHR10202">
    <property type="entry name" value="PRESENILIN"/>
    <property type="match status" value="1"/>
</dbReference>
<dbReference type="Gramene" id="Pp3c3_30410V3.2">
    <property type="protein sequence ID" value="PAC:32944783.CDS.1"/>
    <property type="gene ID" value="Pp3c3_30410"/>
</dbReference>
<dbReference type="GO" id="GO:0005798">
    <property type="term" value="C:Golgi-associated vesicle"/>
    <property type="evidence" value="ECO:0007669"/>
    <property type="project" value="UniProtKB-ARBA"/>
</dbReference>